<keyword evidence="3" id="KW-1185">Reference proteome</keyword>
<dbReference type="Gene3D" id="1.20.1290.10">
    <property type="entry name" value="AhpD-like"/>
    <property type="match status" value="1"/>
</dbReference>
<dbReference type="InterPro" id="IPR029032">
    <property type="entry name" value="AhpD-like"/>
</dbReference>
<dbReference type="Pfam" id="PF02627">
    <property type="entry name" value="CMD"/>
    <property type="match status" value="1"/>
</dbReference>
<proteinExistence type="predicted"/>
<dbReference type="EMBL" id="JBHUFV010000103">
    <property type="protein sequence ID" value="MFD1940049.1"/>
    <property type="molecule type" value="Genomic_DNA"/>
</dbReference>
<dbReference type="PANTHER" id="PTHR35446:SF3">
    <property type="entry name" value="CMD DOMAIN-CONTAINING PROTEIN"/>
    <property type="match status" value="1"/>
</dbReference>
<organism evidence="2 3">
    <name type="scientific">Nonomuraea mangrovi</name>
    <dbReference type="NCBI Taxonomy" id="2316207"/>
    <lineage>
        <taxon>Bacteria</taxon>
        <taxon>Bacillati</taxon>
        <taxon>Actinomycetota</taxon>
        <taxon>Actinomycetes</taxon>
        <taxon>Streptosporangiales</taxon>
        <taxon>Streptosporangiaceae</taxon>
        <taxon>Nonomuraea</taxon>
    </lineage>
</organism>
<dbReference type="InterPro" id="IPR003779">
    <property type="entry name" value="CMD-like"/>
</dbReference>
<gene>
    <name evidence="2" type="ORF">ACFSKW_52190</name>
</gene>
<dbReference type="PANTHER" id="PTHR35446">
    <property type="entry name" value="SI:CH211-175M2.5"/>
    <property type="match status" value="1"/>
</dbReference>
<protein>
    <submittedName>
        <fullName evidence="2">Carboxymuconolactone decarboxylase family protein</fullName>
    </submittedName>
</protein>
<dbReference type="NCBIfam" id="TIGR01926">
    <property type="entry name" value="peroxid_rel"/>
    <property type="match status" value="1"/>
</dbReference>
<dbReference type="SUPFAM" id="SSF69118">
    <property type="entry name" value="AhpD-like"/>
    <property type="match status" value="1"/>
</dbReference>
<dbReference type="InterPro" id="IPR010195">
    <property type="entry name" value="Uncharacterised_peroxidase-rel"/>
</dbReference>
<accession>A0ABW4TI09</accession>
<dbReference type="NCBIfam" id="TIGR00778">
    <property type="entry name" value="ahpD_dom"/>
    <property type="match status" value="1"/>
</dbReference>
<dbReference type="Proteomes" id="UP001597368">
    <property type="component" value="Unassembled WGS sequence"/>
</dbReference>
<evidence type="ECO:0000259" key="1">
    <source>
        <dbReference type="Pfam" id="PF02627"/>
    </source>
</evidence>
<reference evidence="3" key="1">
    <citation type="journal article" date="2019" name="Int. J. Syst. Evol. Microbiol.">
        <title>The Global Catalogue of Microorganisms (GCM) 10K type strain sequencing project: providing services to taxonomists for standard genome sequencing and annotation.</title>
        <authorList>
            <consortium name="The Broad Institute Genomics Platform"/>
            <consortium name="The Broad Institute Genome Sequencing Center for Infectious Disease"/>
            <person name="Wu L."/>
            <person name="Ma J."/>
        </authorList>
    </citation>
    <scope>NUCLEOTIDE SEQUENCE [LARGE SCALE GENOMIC DNA]</scope>
    <source>
        <strain evidence="3">ICMP 6774ER</strain>
    </source>
</reference>
<feature type="domain" description="Carboxymuconolactone decarboxylase-like" evidence="1">
    <location>
        <begin position="41"/>
        <end position="109"/>
    </location>
</feature>
<sequence>MTRVPLIDPATAGTPAAELLTATKRAMGVIPNTTKAMANSPAALKGFLGLLDALKEGALPAALRERIALAVAEINGCAFCLSAHTYVARNVIKLDEEEITAARLGRSADPKAAAVLDLAVAITNNNGQVGDNQFTAAREAGLTDEEIVEVIANVAYNIFANYINEALDVDLELPVVAALSPAAV</sequence>
<dbReference type="RefSeq" id="WP_379582903.1">
    <property type="nucleotide sequence ID" value="NZ_JBHUFV010000103.1"/>
</dbReference>
<name>A0ABW4TI09_9ACTN</name>
<dbReference type="InterPro" id="IPR004675">
    <property type="entry name" value="AhpD_core"/>
</dbReference>
<evidence type="ECO:0000313" key="3">
    <source>
        <dbReference type="Proteomes" id="UP001597368"/>
    </source>
</evidence>
<comment type="caution">
    <text evidence="2">The sequence shown here is derived from an EMBL/GenBank/DDBJ whole genome shotgun (WGS) entry which is preliminary data.</text>
</comment>
<evidence type="ECO:0000313" key="2">
    <source>
        <dbReference type="EMBL" id="MFD1940049.1"/>
    </source>
</evidence>